<proteinExistence type="predicted"/>
<dbReference type="Proteomes" id="UP001239111">
    <property type="component" value="Chromosome 1"/>
</dbReference>
<evidence type="ECO:0000313" key="1">
    <source>
        <dbReference type="EMBL" id="KAJ8687780.1"/>
    </source>
</evidence>
<keyword evidence="2" id="KW-1185">Reference proteome</keyword>
<comment type="caution">
    <text evidence="1">The sequence shown here is derived from an EMBL/GenBank/DDBJ whole genome shotgun (WGS) entry which is preliminary data.</text>
</comment>
<reference evidence="1" key="1">
    <citation type="submission" date="2023-04" db="EMBL/GenBank/DDBJ databases">
        <title>A chromosome-level genome assembly of the parasitoid wasp Eretmocerus hayati.</title>
        <authorList>
            <person name="Zhong Y."/>
            <person name="Liu S."/>
            <person name="Liu Y."/>
        </authorList>
    </citation>
    <scope>NUCLEOTIDE SEQUENCE</scope>
    <source>
        <strain evidence="1">ZJU_SS_LIU_2023</strain>
    </source>
</reference>
<sequence>MNKSKIRGKLLEVFELLSKKIVARNANYAIESPIPHEASDVHERSEGTPNQKTRHQCDTDASKGDRLASLLYSNSSPSPITPCKQSTCEASMWAYAFNTSPMWMFFLNLVPLSGD</sequence>
<gene>
    <name evidence="1" type="ORF">QAD02_023574</name>
</gene>
<accession>A0ACC2Q152</accession>
<organism evidence="1 2">
    <name type="scientific">Eretmocerus hayati</name>
    <dbReference type="NCBI Taxonomy" id="131215"/>
    <lineage>
        <taxon>Eukaryota</taxon>
        <taxon>Metazoa</taxon>
        <taxon>Ecdysozoa</taxon>
        <taxon>Arthropoda</taxon>
        <taxon>Hexapoda</taxon>
        <taxon>Insecta</taxon>
        <taxon>Pterygota</taxon>
        <taxon>Neoptera</taxon>
        <taxon>Endopterygota</taxon>
        <taxon>Hymenoptera</taxon>
        <taxon>Apocrita</taxon>
        <taxon>Proctotrupomorpha</taxon>
        <taxon>Chalcidoidea</taxon>
        <taxon>Aphelinidae</taxon>
        <taxon>Aphelininae</taxon>
        <taxon>Eretmocerus</taxon>
    </lineage>
</organism>
<protein>
    <submittedName>
        <fullName evidence="1">Uncharacterized protein</fullName>
    </submittedName>
</protein>
<evidence type="ECO:0000313" key="2">
    <source>
        <dbReference type="Proteomes" id="UP001239111"/>
    </source>
</evidence>
<name>A0ACC2Q152_9HYME</name>
<dbReference type="EMBL" id="CM056741">
    <property type="protein sequence ID" value="KAJ8687780.1"/>
    <property type="molecule type" value="Genomic_DNA"/>
</dbReference>